<keyword evidence="2" id="KW-1185">Reference proteome</keyword>
<sequence>MNVLAQSKGNSWGIGRPGSRTANMLSWQYRKRRAEAAVFFTRWNESVPVMESVTDAASAVTYVRTVQHALNIVMTLGITNDMWMPDSHVQDKAEYDYIVIGAGTAGAIVAGRIAQNRTANVLLVEHGDDPPIETIYPGLVIYTRSSPINYDFTTTSKPYNKPCGRNSNFVLNAGKMLGGSSSLNIMLDHRGTERDYEKWVKASKNPHWSLKDTLKYFKRTEKLEVPDILNSPYRKYHGVDGPLVVTQENRTEIISKYKEAFREFAGPIVLDLNSNETLGFSRTQYTISNQRESSATAFLKASDRSSYLDLVKRTEVTKILFDSNNNAVGIEALRNNKIVTFKARKEVILSAGVINTPKLLMLSGIGPKKHLKSLGIQVKVDLPVGKNYHDHVSVGIIYKLGKASEPIPEVNLREFPYPSITGYVALNKSSRYPDYVASGYFLVNKNAAKSALIDNALFHHYSNCVVNRIYQKTMSYKLLNSYIKNATPKSRGSVTLRSSNHKDDPIIDAGFFSNQDDLEAHIDYVQHYVKLGDTKDFRDLGAEFVDPFDKKCGGHEFGSRQYWKCYVLCMMNPSNHAVGTCAMGSVVDGELNVFGVNRLRVVDASVIPVITTGGTYAPTMMIAEKASSHLGKCIFYASNLVFAFIYVCTSGKGAVVRRNRSVVVVMDTITDAASAVSYVRGVQHALNIVMTLGITNDVWLAESHVRDKAEYDYIVVGAGTAGAIVAGRIAQNRTAKVLLVEHGDDPPIETIYPGLHIFTRSPPINYNFTTTSKPYNKPCGRNNNFVLNAGKMLGGSSSLNIMQYQRGTERDYEKWVKASKNPHWSLKDTLKYFKRTEKLEVPDILNSPYRKYHGVDGPLVVSQENRTEITSIYKEAFRKFAGPIVLDLNSNETIGFSRSQYTVSNHRETSATAFLKASDRYFYLDLVKRTEVIKILFDSNNNAVGIEALRNNKIVTFKARKKVILSAGVINTPKLLMLSGIGPKKHLESKGIQVKVDLPVGKNYHDHINVGIIYKLGKASGPTPAVNLREYPFPSITGYVALNKSSRYPDYVASGYFLVNKNAATSALIDTVFFHRYSYCLVNRIYQKSKSYKLLYSFIKNATPKSRGFVTLRSSNHKDDPIIDAGFFSNQDDLDAHIDYVQHYVKLGDTKGFKDLGAEFLDPFDKKCGGHEFGSRQYWKCYILCMMSPSNHGVGTCAMGSVVDGELNVFGVNRLRVVDASVIPVITTGGTYAPTMMIAEKASDIILQDLFKRKK</sequence>
<comment type="caution">
    <text evidence="1">The sequence shown here is derived from an EMBL/GenBank/DDBJ whole genome shotgun (WGS) entry which is preliminary data.</text>
</comment>
<dbReference type="Proteomes" id="UP001231649">
    <property type="component" value="Chromosome 9"/>
</dbReference>
<dbReference type="EMBL" id="CM056785">
    <property type="protein sequence ID" value="KAJ8727847.1"/>
    <property type="molecule type" value="Genomic_DNA"/>
</dbReference>
<accession>A0ACC2QYT5</accession>
<evidence type="ECO:0000313" key="2">
    <source>
        <dbReference type="Proteomes" id="UP001231649"/>
    </source>
</evidence>
<reference evidence="1" key="1">
    <citation type="submission" date="2023-03" db="EMBL/GenBank/DDBJ databases">
        <title>Chromosome-level genomes of two armyworms, Mythimna separata and Mythimna loreyi, provide insights into the biosynthesis and reception of sex pheromones.</title>
        <authorList>
            <person name="Zhao H."/>
        </authorList>
    </citation>
    <scope>NUCLEOTIDE SEQUENCE</scope>
    <source>
        <strain evidence="1">BeijingLab</strain>
    </source>
</reference>
<gene>
    <name evidence="1" type="ORF">PYW08_016232</name>
</gene>
<protein>
    <submittedName>
        <fullName evidence="1">Uncharacterized protein</fullName>
    </submittedName>
</protein>
<proteinExistence type="predicted"/>
<evidence type="ECO:0000313" key="1">
    <source>
        <dbReference type="EMBL" id="KAJ8727847.1"/>
    </source>
</evidence>
<organism evidence="1 2">
    <name type="scientific">Mythimna loreyi</name>
    <dbReference type="NCBI Taxonomy" id="667449"/>
    <lineage>
        <taxon>Eukaryota</taxon>
        <taxon>Metazoa</taxon>
        <taxon>Ecdysozoa</taxon>
        <taxon>Arthropoda</taxon>
        <taxon>Hexapoda</taxon>
        <taxon>Insecta</taxon>
        <taxon>Pterygota</taxon>
        <taxon>Neoptera</taxon>
        <taxon>Endopterygota</taxon>
        <taxon>Lepidoptera</taxon>
        <taxon>Glossata</taxon>
        <taxon>Ditrysia</taxon>
        <taxon>Noctuoidea</taxon>
        <taxon>Noctuidae</taxon>
        <taxon>Noctuinae</taxon>
        <taxon>Hadenini</taxon>
        <taxon>Mythimna</taxon>
    </lineage>
</organism>
<name>A0ACC2QYT5_9NEOP</name>